<evidence type="ECO:0000313" key="2">
    <source>
        <dbReference type="EMBL" id="CAL1698902.1"/>
    </source>
</evidence>
<proteinExistence type="predicted"/>
<dbReference type="EMBL" id="OZ037954">
    <property type="protein sequence ID" value="CAL1698902.1"/>
    <property type="molecule type" value="Genomic_DNA"/>
</dbReference>
<evidence type="ECO:0000313" key="3">
    <source>
        <dbReference type="Proteomes" id="UP001497453"/>
    </source>
</evidence>
<keyword evidence="3" id="KW-1185">Reference proteome</keyword>
<organism evidence="2 3">
    <name type="scientific">Somion occarium</name>
    <dbReference type="NCBI Taxonomy" id="3059160"/>
    <lineage>
        <taxon>Eukaryota</taxon>
        <taxon>Fungi</taxon>
        <taxon>Dikarya</taxon>
        <taxon>Basidiomycota</taxon>
        <taxon>Agaricomycotina</taxon>
        <taxon>Agaricomycetes</taxon>
        <taxon>Polyporales</taxon>
        <taxon>Cerrenaceae</taxon>
        <taxon>Somion</taxon>
    </lineage>
</organism>
<protein>
    <submittedName>
        <fullName evidence="2">Uncharacterized protein</fullName>
    </submittedName>
</protein>
<gene>
    <name evidence="2" type="ORF">GFSPODELE1_LOCUS2392</name>
</gene>
<name>A0ABP1CW19_9APHY</name>
<feature type="region of interest" description="Disordered" evidence="1">
    <location>
        <begin position="122"/>
        <end position="145"/>
    </location>
</feature>
<accession>A0ABP1CW19</accession>
<dbReference type="Proteomes" id="UP001497453">
    <property type="component" value="Chromosome 11"/>
</dbReference>
<evidence type="ECO:0000256" key="1">
    <source>
        <dbReference type="SAM" id="MobiDB-lite"/>
    </source>
</evidence>
<sequence>MNLALRNSKFCKWSHLKVKSSFPILFTALSSKMYPNRVRWNDVPLTAQSMKDLRSDMQLQYRGSSNTVLEHESQEHYDRIRRAGGDSNFVEMCNDAYMQDVEFDLMVTPSPLLQESQRDANNARLSGTLPSDLPYRDVAASRPLR</sequence>
<reference evidence="3" key="1">
    <citation type="submission" date="2024-04" db="EMBL/GenBank/DDBJ databases">
        <authorList>
            <person name="Shaw F."/>
            <person name="Minotto A."/>
        </authorList>
    </citation>
    <scope>NUCLEOTIDE SEQUENCE [LARGE SCALE GENOMIC DNA]</scope>
</reference>